<dbReference type="Gene3D" id="3.30.40.10">
    <property type="entry name" value="Zinc/RING finger domain, C3HC4 (zinc finger)"/>
    <property type="match status" value="1"/>
</dbReference>
<feature type="compositionally biased region" description="Polar residues" evidence="7">
    <location>
        <begin position="468"/>
        <end position="496"/>
    </location>
</feature>
<feature type="compositionally biased region" description="Basic and acidic residues" evidence="7">
    <location>
        <begin position="1316"/>
        <end position="1326"/>
    </location>
</feature>
<feature type="compositionally biased region" description="Polar residues" evidence="7">
    <location>
        <begin position="1258"/>
        <end position="1271"/>
    </location>
</feature>
<feature type="compositionally biased region" description="Basic and acidic residues" evidence="7">
    <location>
        <begin position="839"/>
        <end position="855"/>
    </location>
</feature>
<dbReference type="GO" id="GO:0003676">
    <property type="term" value="F:nucleic acid binding"/>
    <property type="evidence" value="ECO:0007669"/>
    <property type="project" value="InterPro"/>
</dbReference>
<name>A0AA39F2P2_MICHY</name>
<dbReference type="GO" id="GO:0061630">
    <property type="term" value="F:ubiquitin protein ligase activity"/>
    <property type="evidence" value="ECO:0007669"/>
    <property type="project" value="InterPro"/>
</dbReference>
<dbReference type="PROSITE" id="PS51282">
    <property type="entry name" value="DWNN"/>
    <property type="match status" value="1"/>
</dbReference>
<feature type="compositionally biased region" description="Basic and acidic residues" evidence="7">
    <location>
        <begin position="927"/>
        <end position="1080"/>
    </location>
</feature>
<feature type="compositionally biased region" description="Low complexity" evidence="7">
    <location>
        <begin position="1729"/>
        <end position="1741"/>
    </location>
</feature>
<feature type="compositionally biased region" description="Basic and acidic residues" evidence="7">
    <location>
        <begin position="1150"/>
        <end position="1161"/>
    </location>
</feature>
<protein>
    <recommendedName>
        <fullName evidence="14">E3 ubiquitin-protein ligase RBBP6</fullName>
    </recommendedName>
</protein>
<dbReference type="SMART" id="SM00343">
    <property type="entry name" value="ZnF_C2HC"/>
    <property type="match status" value="1"/>
</dbReference>
<feature type="compositionally biased region" description="Basic and acidic residues" evidence="7">
    <location>
        <begin position="1094"/>
        <end position="1122"/>
    </location>
</feature>
<evidence type="ECO:0000256" key="2">
    <source>
        <dbReference type="ARBA" id="ARBA00022723"/>
    </source>
</evidence>
<dbReference type="Proteomes" id="UP001168972">
    <property type="component" value="Unassembled WGS sequence"/>
</dbReference>
<feature type="compositionally biased region" description="Basic and acidic residues" evidence="7">
    <location>
        <begin position="1688"/>
        <end position="1719"/>
    </location>
</feature>
<feature type="compositionally biased region" description="Basic and acidic residues" evidence="7">
    <location>
        <begin position="1566"/>
        <end position="1580"/>
    </location>
</feature>
<feature type="compositionally biased region" description="Basic and acidic residues" evidence="7">
    <location>
        <begin position="781"/>
        <end position="795"/>
    </location>
</feature>
<dbReference type="CDD" id="cd16620">
    <property type="entry name" value="vRING-HC-C4C4_RBBP6"/>
    <property type="match status" value="1"/>
</dbReference>
<evidence type="ECO:0000313" key="13">
    <source>
        <dbReference type="Proteomes" id="UP001168972"/>
    </source>
</evidence>
<dbReference type="InterPro" id="IPR036875">
    <property type="entry name" value="Znf_CCHC_sf"/>
</dbReference>
<feature type="compositionally biased region" description="Polar residues" evidence="7">
    <location>
        <begin position="1414"/>
        <end position="1423"/>
    </location>
</feature>
<feature type="compositionally biased region" description="Basic residues" evidence="7">
    <location>
        <begin position="1581"/>
        <end position="1622"/>
    </location>
</feature>
<feature type="compositionally biased region" description="Basic residues" evidence="7">
    <location>
        <begin position="693"/>
        <end position="719"/>
    </location>
</feature>
<evidence type="ECO:0000259" key="9">
    <source>
        <dbReference type="PROSITE" id="PS50158"/>
    </source>
</evidence>
<feature type="compositionally biased region" description="Basic residues" evidence="7">
    <location>
        <begin position="1745"/>
        <end position="1762"/>
    </location>
</feature>
<dbReference type="PROSITE" id="PS50089">
    <property type="entry name" value="ZF_RING_2"/>
    <property type="match status" value="1"/>
</dbReference>
<proteinExistence type="predicted"/>
<dbReference type="Pfam" id="PF00098">
    <property type="entry name" value="zf-CCHC"/>
    <property type="match status" value="1"/>
</dbReference>
<dbReference type="PANTHER" id="PTHR15439">
    <property type="entry name" value="RETINOBLASTOMA-BINDING PROTEIN 6"/>
    <property type="match status" value="1"/>
</dbReference>
<feature type="region of interest" description="Disordered" evidence="7">
    <location>
        <begin position="1566"/>
        <end position="1808"/>
    </location>
</feature>
<feature type="compositionally biased region" description="Polar residues" evidence="7">
    <location>
        <begin position="1636"/>
        <end position="1650"/>
    </location>
</feature>
<dbReference type="InterPro" id="IPR033489">
    <property type="entry name" value="RBBP6"/>
</dbReference>
<comment type="caution">
    <text evidence="12">The sequence shown here is derived from an EMBL/GenBank/DDBJ whole genome shotgun (WGS) entry which is preliminary data.</text>
</comment>
<keyword evidence="3 6" id="KW-0863">Zinc-finger</keyword>
<feature type="compositionally biased region" description="Polar residues" evidence="7">
    <location>
        <begin position="857"/>
        <end position="867"/>
    </location>
</feature>
<feature type="compositionally biased region" description="Basic and acidic residues" evidence="7">
    <location>
        <begin position="807"/>
        <end position="823"/>
    </location>
</feature>
<feature type="compositionally biased region" description="Polar residues" evidence="7">
    <location>
        <begin position="1229"/>
        <end position="1242"/>
    </location>
</feature>
<feature type="region of interest" description="Disordered" evidence="7">
    <location>
        <begin position="86"/>
        <end position="108"/>
    </location>
</feature>
<feature type="region of interest" description="Disordered" evidence="7">
    <location>
        <begin position="440"/>
        <end position="498"/>
    </location>
</feature>
<feature type="compositionally biased region" description="Basic and acidic residues" evidence="7">
    <location>
        <begin position="1424"/>
        <end position="1433"/>
    </location>
</feature>
<evidence type="ECO:0000256" key="4">
    <source>
        <dbReference type="ARBA" id="ARBA00022833"/>
    </source>
</evidence>
<dbReference type="InterPro" id="IPR013083">
    <property type="entry name" value="Znf_RING/FYVE/PHD"/>
</dbReference>
<evidence type="ECO:0000256" key="7">
    <source>
        <dbReference type="SAM" id="MobiDB-lite"/>
    </source>
</evidence>
<dbReference type="GO" id="GO:0006397">
    <property type="term" value="P:mRNA processing"/>
    <property type="evidence" value="ECO:0007669"/>
    <property type="project" value="InterPro"/>
</dbReference>
<evidence type="ECO:0000259" key="10">
    <source>
        <dbReference type="PROSITE" id="PS51282"/>
    </source>
</evidence>
<feature type="compositionally biased region" description="Basic and acidic residues" evidence="7">
    <location>
        <begin position="1651"/>
        <end position="1669"/>
    </location>
</feature>
<dbReference type="SMART" id="SM01180">
    <property type="entry name" value="DWNN"/>
    <property type="match status" value="1"/>
</dbReference>
<feature type="compositionally biased region" description="Low complexity" evidence="7">
    <location>
        <begin position="825"/>
        <end position="838"/>
    </location>
</feature>
<feature type="compositionally biased region" description="Basic residues" evidence="7">
    <location>
        <begin position="727"/>
        <end position="759"/>
    </location>
</feature>
<feature type="compositionally biased region" description="Basic and acidic residues" evidence="7">
    <location>
        <begin position="522"/>
        <end position="544"/>
    </location>
</feature>
<dbReference type="InterPro" id="IPR014891">
    <property type="entry name" value="DWNN_domain"/>
</dbReference>
<reference evidence="12" key="1">
    <citation type="journal article" date="2023" name="bioRxiv">
        <title>Scaffold-level genome assemblies of two parasitoid biocontrol wasps reveal the parthenogenesis mechanism and an associated novel virus.</title>
        <authorList>
            <person name="Inwood S."/>
            <person name="Skelly J."/>
            <person name="Guhlin J."/>
            <person name="Harrop T."/>
            <person name="Goldson S."/>
            <person name="Dearden P."/>
        </authorList>
    </citation>
    <scope>NUCLEOTIDE SEQUENCE</scope>
    <source>
        <strain evidence="12">Lincoln</strain>
        <tissue evidence="12">Whole body</tissue>
    </source>
</reference>
<feature type="compositionally biased region" description="Basic and acidic residues" evidence="7">
    <location>
        <begin position="1623"/>
        <end position="1635"/>
    </location>
</feature>
<dbReference type="PROSITE" id="PS51698">
    <property type="entry name" value="U_BOX"/>
    <property type="match status" value="1"/>
</dbReference>
<feature type="compositionally biased region" description="Low complexity" evidence="7">
    <location>
        <begin position="760"/>
        <end position="780"/>
    </location>
</feature>
<feature type="compositionally biased region" description="Basic and acidic residues" evidence="7">
    <location>
        <begin position="441"/>
        <end position="467"/>
    </location>
</feature>
<feature type="compositionally biased region" description="Basic and acidic residues" evidence="7">
    <location>
        <begin position="1399"/>
        <end position="1413"/>
    </location>
</feature>
<dbReference type="GO" id="GO:0005634">
    <property type="term" value="C:nucleus"/>
    <property type="evidence" value="ECO:0007669"/>
    <property type="project" value="UniProtKB-SubCell"/>
</dbReference>
<organism evidence="12 13">
    <name type="scientific">Microctonus hyperodae</name>
    <name type="common">Parasitoid wasp</name>
    <dbReference type="NCBI Taxonomy" id="165561"/>
    <lineage>
        <taxon>Eukaryota</taxon>
        <taxon>Metazoa</taxon>
        <taxon>Ecdysozoa</taxon>
        <taxon>Arthropoda</taxon>
        <taxon>Hexapoda</taxon>
        <taxon>Insecta</taxon>
        <taxon>Pterygota</taxon>
        <taxon>Neoptera</taxon>
        <taxon>Endopterygota</taxon>
        <taxon>Hymenoptera</taxon>
        <taxon>Apocrita</taxon>
        <taxon>Ichneumonoidea</taxon>
        <taxon>Braconidae</taxon>
        <taxon>Euphorinae</taxon>
        <taxon>Microctonus</taxon>
    </lineage>
</organism>
<evidence type="ECO:0000256" key="3">
    <source>
        <dbReference type="ARBA" id="ARBA00022771"/>
    </source>
</evidence>
<keyword evidence="13" id="KW-1185">Reference proteome</keyword>
<feature type="compositionally biased region" description="Basic and acidic residues" evidence="7">
    <location>
        <begin position="899"/>
        <end position="908"/>
    </location>
</feature>
<feature type="region of interest" description="Disordered" evidence="7">
    <location>
        <begin position="688"/>
        <end position="1350"/>
    </location>
</feature>
<dbReference type="InterPro" id="IPR001841">
    <property type="entry name" value="Znf_RING"/>
</dbReference>
<feature type="region of interest" description="Disordered" evidence="7">
    <location>
        <begin position="324"/>
        <end position="414"/>
    </location>
</feature>
<feature type="compositionally biased region" description="Basic residues" evidence="7">
    <location>
        <begin position="1785"/>
        <end position="1808"/>
    </location>
</feature>
<feature type="compositionally biased region" description="Basic and acidic residues" evidence="7">
    <location>
        <begin position="1272"/>
        <end position="1291"/>
    </location>
</feature>
<dbReference type="Pfam" id="PF08783">
    <property type="entry name" value="DWNN"/>
    <property type="match status" value="1"/>
</dbReference>
<feature type="region of interest" description="Disordered" evidence="7">
    <location>
        <begin position="1394"/>
        <end position="1433"/>
    </location>
</feature>
<dbReference type="SMART" id="SM00184">
    <property type="entry name" value="RING"/>
    <property type="match status" value="1"/>
</dbReference>
<dbReference type="GO" id="GO:0006511">
    <property type="term" value="P:ubiquitin-dependent protein catabolic process"/>
    <property type="evidence" value="ECO:0007669"/>
    <property type="project" value="TreeGrafter"/>
</dbReference>
<dbReference type="GO" id="GO:0016567">
    <property type="term" value="P:protein ubiquitination"/>
    <property type="evidence" value="ECO:0007669"/>
    <property type="project" value="InterPro"/>
</dbReference>
<evidence type="ECO:0000259" key="11">
    <source>
        <dbReference type="PROSITE" id="PS51698"/>
    </source>
</evidence>
<feature type="domain" description="DWNN" evidence="10">
    <location>
        <begin position="3"/>
        <end position="76"/>
    </location>
</feature>
<dbReference type="SUPFAM" id="SSF57850">
    <property type="entry name" value="RING/U-box"/>
    <property type="match status" value="1"/>
</dbReference>
<sequence>MSVHYKFKSALDFDTVSFDGLHISVSDLKKAIFHQERIGKNMNFDLQITNAQTKEEYTDDNALIAKNTSLIISRVPLTVQQKRSWDRSESQAFANSKDESNSGNAVDLTRLDGSEDDKIRAMITQSTQDYDPSNYMKIRGSSQTGEVPPNYVCYKCYQPGHWIKNCPLSVNQEPVEVKKSTGIPRSFMVPVEGPQVPGAMITPTGQYAVPAIDHQAYKEGKKERPPFFQDPEPVVKKPAIPDDLICNICKDILTDAVTIPCCGNPFCDECIRTFLLESEEHDCPLCTEKDVLPDTLIPNRFLRNAVTTFKAKQQVDRLNALATVSETEKSESQSTVNQTESKELTEESPTKPVEEPVPDPPQEPITSVLETREPSVESNKSNIVTPVVADEETEVTPPPPPGTEPLFPIQSTNQSPQNVINEQNKSFSSEKTDYENDYTEEECHQDHQHSFENENRHDRVDNNRNENLRSINRQRTPSPRNSHCNDYSSYNISPSRLMNPRDGGYDNLSMNNSARYAPNVHYETELRRPGEDRSSTPTVDEPHLHSQPPVNQAPLIPYPPGEGQIAPIPQLNYNQPPPNILPHNPPLLPDPYMNHPVPPMYHHQPRPHGPYGPPRFNRPPYHQQSFRMSQPPRNYNGMPRPMRGMHHMNYRGIHPQPPPLNRNIRNGSITGVIDDPLEAFERMLREKDERDRRLGKHRRRSRSRSRTRSYTRSRSRSFSRRSPLSSRKSRSRSPPLKRRASRSPLPHKPRSRTPKRRSRSGSFSISRSRSYSRSQSPRGSISRDRDRNRDRDLPSRYRSPVKSPPRFQRDHDRDRAKSREPREGYNSYYNESSSANDYGARDRERDLPTNRERSGSRYPSRTQSSLPNVPPPQSERKDYYDFYNRYPEPVNQRYNNPSRDPHFKRFDDVAPPGTEGCYDFASSSSDHPQRSVRDDRDRSRMPKEQEDREHIKHSEIDNNDRLSARDDRTRIRDERPRERDERDRRRPDRSRDQDRERDRDKEERDRMISHRERDDRIREKDNRDRSDKDVRDERYPRENRDDDRQAEKKDYEKERYRDDYDRGVMDDKNRDRHDKPPIDRKKIKKSTSPHFQKQKNEVKTLSPDRAKKKDKDHHDDKLDEKKKDKKAKDKKKKKNNDEKEKKKKKKKDKKLIQKEVTKPESTKFLSELENLSGNVKIEEATSSQVKASDNIESNQSESVKNNDALVSSSLVRFEEKSLIMNPEPPEIFQQESPRQADVQSSRNPPNPNFKPIPKLKTESSPINSPRNSNVDSEIKDHSLSLEVENKNKETDASNPDKPTATETKIQDDQSDSNGEFDNKDELKINKPEFTNAETLDDEQKSDTAGINLPSKIDTLKTTKNISSEISTSNENITLQKTIRPIEIKKISESRKILYQNPEQKSHGMELDESKKSVDATSSTISNERNIEVPEPLKKSKLDRSKFKIITELTHSPTRLSAKERLGEKVEDNKEIDTLAISMPFVEERTLSENDNIYRTHPPKLTGERKQSPLLGCHIELPPLMTDRKVFLDHDRIKKIEKNEQRTRMPSPLIYKHGESIKLNFLKRKKDNVDDSEIKKEDRKLRNEKKRKKEHRNRSKSRDRKKRKDKKHKKDKEKVHEKKSKHKYICDARDISRTTDNKYSIENIESSQLETSTDKQRQIPLLLDRRRSVLDEASFEPDYSATDSESEIDDSKIGTKKLKLEDRPLVANKEIETKISERRIKSSSPDDDSSSSTSSSSESDSSNDSHKKRKRKHKKHKKRKSAKKGSSSDSDSDSDSSDSSSNDDKHKRKSKKSKAKSKSSKKKKKSKHK</sequence>
<dbReference type="Gene3D" id="4.10.60.10">
    <property type="entry name" value="Zinc finger, CCHC-type"/>
    <property type="match status" value="1"/>
</dbReference>
<dbReference type="EMBL" id="JAQQBR010001834">
    <property type="protein sequence ID" value="KAK0161806.1"/>
    <property type="molecule type" value="Genomic_DNA"/>
</dbReference>
<evidence type="ECO:0008006" key="14">
    <source>
        <dbReference type="Google" id="ProtNLM"/>
    </source>
</evidence>
<evidence type="ECO:0000256" key="1">
    <source>
        <dbReference type="ARBA" id="ARBA00004123"/>
    </source>
</evidence>
<dbReference type="PANTHER" id="PTHR15439:SF0">
    <property type="entry name" value="CELL DIVISION CYCLE AND APOPTOSIS REGULATOR PROTEIN 1-RELATED"/>
    <property type="match status" value="1"/>
</dbReference>
<dbReference type="GO" id="GO:0008270">
    <property type="term" value="F:zinc ion binding"/>
    <property type="evidence" value="ECO:0007669"/>
    <property type="project" value="UniProtKB-KW"/>
</dbReference>
<dbReference type="InterPro" id="IPR003613">
    <property type="entry name" value="Ubox_domain"/>
</dbReference>
<feature type="compositionally biased region" description="Basic residues" evidence="7">
    <location>
        <begin position="1123"/>
        <end position="1134"/>
    </location>
</feature>
<keyword evidence="5" id="KW-0539">Nucleus</keyword>
<feature type="region of interest" description="Disordered" evidence="7">
    <location>
        <begin position="522"/>
        <end position="550"/>
    </location>
</feature>
<evidence type="ECO:0000313" key="12">
    <source>
        <dbReference type="EMBL" id="KAK0161806.1"/>
    </source>
</evidence>
<feature type="domain" description="CCHC-type" evidence="9">
    <location>
        <begin position="153"/>
        <end position="167"/>
    </location>
</feature>
<feature type="domain" description="U-box" evidence="11">
    <location>
        <begin position="239"/>
        <end position="316"/>
    </location>
</feature>
<comment type="subcellular location">
    <subcellularLocation>
        <location evidence="1">Nucleus</location>
    </subcellularLocation>
</comment>
<evidence type="ECO:0000256" key="5">
    <source>
        <dbReference type="ARBA" id="ARBA00023242"/>
    </source>
</evidence>
<keyword evidence="4" id="KW-0862">Zinc</keyword>
<dbReference type="SUPFAM" id="SSF57756">
    <property type="entry name" value="Retrovirus zinc finger-like domains"/>
    <property type="match status" value="1"/>
</dbReference>
<accession>A0AA39F2P2</accession>
<evidence type="ECO:0000259" key="8">
    <source>
        <dbReference type="PROSITE" id="PS50089"/>
    </source>
</evidence>
<feature type="compositionally biased region" description="Polar residues" evidence="7">
    <location>
        <begin position="1180"/>
        <end position="1210"/>
    </location>
</feature>
<gene>
    <name evidence="12" type="ORF">PV327_008220</name>
</gene>
<reference evidence="12" key="2">
    <citation type="submission" date="2023-03" db="EMBL/GenBank/DDBJ databases">
        <authorList>
            <person name="Inwood S.N."/>
            <person name="Skelly J.G."/>
            <person name="Guhlin J."/>
            <person name="Harrop T.W.R."/>
            <person name="Goldson S.G."/>
            <person name="Dearden P.K."/>
        </authorList>
    </citation>
    <scope>NUCLEOTIDE SEQUENCE</scope>
    <source>
        <strain evidence="12">Lincoln</strain>
        <tissue evidence="12">Whole body</tissue>
    </source>
</reference>
<evidence type="ECO:0000256" key="6">
    <source>
        <dbReference type="PROSITE-ProRule" id="PRU00047"/>
    </source>
</evidence>
<dbReference type="Gene3D" id="3.10.20.90">
    <property type="entry name" value="Phosphatidylinositol 3-kinase Catalytic Subunit, Chain A, domain 1"/>
    <property type="match status" value="1"/>
</dbReference>
<keyword evidence="2" id="KW-0479">Metal-binding</keyword>
<feature type="compositionally biased region" description="Basic and acidic residues" evidence="7">
    <location>
        <begin position="340"/>
        <end position="354"/>
    </location>
</feature>
<dbReference type="PROSITE" id="PS50158">
    <property type="entry name" value="ZF_CCHC"/>
    <property type="match status" value="1"/>
</dbReference>
<dbReference type="InterPro" id="IPR001878">
    <property type="entry name" value="Znf_CCHC"/>
</dbReference>
<feature type="domain" description="RING-type" evidence="8">
    <location>
        <begin position="246"/>
        <end position="287"/>
    </location>
</feature>